<accession>A0A4S4DVS3</accession>
<evidence type="ECO:0000259" key="3">
    <source>
        <dbReference type="PROSITE" id="PS50235"/>
    </source>
</evidence>
<dbReference type="Gene3D" id="3.90.70.10">
    <property type="entry name" value="Cysteine proteinases"/>
    <property type="match status" value="2"/>
</dbReference>
<dbReference type="PANTHER" id="PTHR24006">
    <property type="entry name" value="UBIQUITIN CARBOXYL-TERMINAL HYDROLASE"/>
    <property type="match status" value="1"/>
</dbReference>
<keyword evidence="5" id="KW-1185">Reference proteome</keyword>
<name>A0A4S4DVS3_CAMSN</name>
<dbReference type="InterPro" id="IPR050164">
    <property type="entry name" value="Peptidase_C19"/>
</dbReference>
<organism evidence="4 5">
    <name type="scientific">Camellia sinensis var. sinensis</name>
    <name type="common">China tea</name>
    <dbReference type="NCBI Taxonomy" id="542762"/>
    <lineage>
        <taxon>Eukaryota</taxon>
        <taxon>Viridiplantae</taxon>
        <taxon>Streptophyta</taxon>
        <taxon>Embryophyta</taxon>
        <taxon>Tracheophyta</taxon>
        <taxon>Spermatophyta</taxon>
        <taxon>Magnoliopsida</taxon>
        <taxon>eudicotyledons</taxon>
        <taxon>Gunneridae</taxon>
        <taxon>Pentapetalae</taxon>
        <taxon>asterids</taxon>
        <taxon>Ericales</taxon>
        <taxon>Theaceae</taxon>
        <taxon>Camellia</taxon>
    </lineage>
</organism>
<evidence type="ECO:0000313" key="5">
    <source>
        <dbReference type="Proteomes" id="UP000306102"/>
    </source>
</evidence>
<dbReference type="Pfam" id="PF00443">
    <property type="entry name" value="UCH"/>
    <property type="match status" value="1"/>
</dbReference>
<feature type="compositionally biased region" description="Basic and acidic residues" evidence="2">
    <location>
        <begin position="19"/>
        <end position="29"/>
    </location>
</feature>
<proteinExistence type="inferred from homology"/>
<feature type="domain" description="USP" evidence="3">
    <location>
        <begin position="146"/>
        <end position="407"/>
    </location>
</feature>
<dbReference type="GO" id="GO:0005634">
    <property type="term" value="C:nucleus"/>
    <property type="evidence" value="ECO:0007669"/>
    <property type="project" value="TreeGrafter"/>
</dbReference>
<dbReference type="STRING" id="542762.A0A4S4DVS3"/>
<dbReference type="PROSITE" id="PS00972">
    <property type="entry name" value="USP_1"/>
    <property type="match status" value="1"/>
</dbReference>
<dbReference type="FunFam" id="3.90.70.10:FF:000119">
    <property type="entry name" value="Ubiquitin specific peptidase 36"/>
    <property type="match status" value="1"/>
</dbReference>
<dbReference type="PANTHER" id="PTHR24006:SF747">
    <property type="entry name" value="UBIQUITIN CARBOXYL-TERMINAL HYDROLASE 20"/>
    <property type="match status" value="1"/>
</dbReference>
<evidence type="ECO:0000313" key="4">
    <source>
        <dbReference type="EMBL" id="THG06875.1"/>
    </source>
</evidence>
<dbReference type="GO" id="GO:0004843">
    <property type="term" value="F:cysteine-type deubiquitinase activity"/>
    <property type="evidence" value="ECO:0007669"/>
    <property type="project" value="InterPro"/>
</dbReference>
<comment type="similarity">
    <text evidence="1">Belongs to the peptidase C19 family.</text>
</comment>
<dbReference type="GO" id="GO:0016579">
    <property type="term" value="P:protein deubiquitination"/>
    <property type="evidence" value="ECO:0007669"/>
    <property type="project" value="InterPro"/>
</dbReference>
<dbReference type="InterPro" id="IPR018200">
    <property type="entry name" value="USP_CS"/>
</dbReference>
<protein>
    <recommendedName>
        <fullName evidence="3">USP domain-containing protein</fullName>
    </recommendedName>
</protein>
<comment type="caution">
    <text evidence="4">The sequence shown here is derived from an EMBL/GenBank/DDBJ whole genome shotgun (WGS) entry which is preliminary data.</text>
</comment>
<sequence length="407" mass="45162">MDTHLTETLQFEYPPPDSVDSKQTLDRSSHNSPPPLTLDCLLNSSAAPPDSNPNDHSDSALFGGVDSQKNEENDAFNSSHWSSMGDSRGGTKTSASSWSNWPSVEDAKPSSLDWSDSMPLQEETVAKVSDSVSPYWSSEAKPAMSAGLANLGNTCFLNAILQCFTHIVPLVQGLSFDWELEFAGDNERFCVICTLRDHIEYSIASMDRVVSPWKLVDNLNYISSNFRRFQQEDAHEFLQCLLDRLDSCCIYSQTKDTSLPSADESLVKQVFGGRLISKLQCCNCGHSSDTYEPLIDLSLEIENVGALPSALESFTKAPSVAAFHLKRFKNDGSYVEKIDKHMEFPLELDLLPYTGGDQNNDLLCISISHPLRVITIASFILPQMHGTGWMTQRMDPVMVQPVDLVLF</sequence>
<gene>
    <name evidence="4" type="ORF">TEA_024004</name>
</gene>
<feature type="region of interest" description="Disordered" evidence="2">
    <location>
        <begin position="1"/>
        <end position="104"/>
    </location>
</feature>
<dbReference type="Proteomes" id="UP000306102">
    <property type="component" value="Unassembled WGS sequence"/>
</dbReference>
<dbReference type="SUPFAM" id="SSF54001">
    <property type="entry name" value="Cysteine proteinases"/>
    <property type="match status" value="1"/>
</dbReference>
<evidence type="ECO:0000256" key="2">
    <source>
        <dbReference type="SAM" id="MobiDB-lite"/>
    </source>
</evidence>
<evidence type="ECO:0000256" key="1">
    <source>
        <dbReference type="ARBA" id="ARBA00009085"/>
    </source>
</evidence>
<reference evidence="4 5" key="1">
    <citation type="journal article" date="2018" name="Proc. Natl. Acad. Sci. U.S.A.">
        <title>Draft genome sequence of Camellia sinensis var. sinensis provides insights into the evolution of the tea genome and tea quality.</title>
        <authorList>
            <person name="Wei C."/>
            <person name="Yang H."/>
            <person name="Wang S."/>
            <person name="Zhao J."/>
            <person name="Liu C."/>
            <person name="Gao L."/>
            <person name="Xia E."/>
            <person name="Lu Y."/>
            <person name="Tai Y."/>
            <person name="She G."/>
            <person name="Sun J."/>
            <person name="Cao H."/>
            <person name="Tong W."/>
            <person name="Gao Q."/>
            <person name="Li Y."/>
            <person name="Deng W."/>
            <person name="Jiang X."/>
            <person name="Wang W."/>
            <person name="Chen Q."/>
            <person name="Zhang S."/>
            <person name="Li H."/>
            <person name="Wu J."/>
            <person name="Wang P."/>
            <person name="Li P."/>
            <person name="Shi C."/>
            <person name="Zheng F."/>
            <person name="Jian J."/>
            <person name="Huang B."/>
            <person name="Shan D."/>
            <person name="Shi M."/>
            <person name="Fang C."/>
            <person name="Yue Y."/>
            <person name="Li F."/>
            <person name="Li D."/>
            <person name="Wei S."/>
            <person name="Han B."/>
            <person name="Jiang C."/>
            <person name="Yin Y."/>
            <person name="Xia T."/>
            <person name="Zhang Z."/>
            <person name="Bennetzen J.L."/>
            <person name="Zhao S."/>
            <person name="Wan X."/>
        </authorList>
    </citation>
    <scope>NUCLEOTIDE SEQUENCE [LARGE SCALE GENOMIC DNA]</scope>
    <source>
        <strain evidence="5">cv. Shuchazao</strain>
        <tissue evidence="4">Leaf</tissue>
    </source>
</reference>
<dbReference type="InterPro" id="IPR038765">
    <property type="entry name" value="Papain-like_cys_pep_sf"/>
</dbReference>
<dbReference type="AlphaFoldDB" id="A0A4S4DVS3"/>
<dbReference type="PROSITE" id="PS50235">
    <property type="entry name" value="USP_3"/>
    <property type="match status" value="1"/>
</dbReference>
<dbReference type="GO" id="GO:0005829">
    <property type="term" value="C:cytosol"/>
    <property type="evidence" value="ECO:0007669"/>
    <property type="project" value="TreeGrafter"/>
</dbReference>
<dbReference type="InterPro" id="IPR001394">
    <property type="entry name" value="Peptidase_C19_UCH"/>
</dbReference>
<dbReference type="EMBL" id="SDRB02010379">
    <property type="protein sequence ID" value="THG06875.1"/>
    <property type="molecule type" value="Genomic_DNA"/>
</dbReference>
<feature type="compositionally biased region" description="Polar residues" evidence="2">
    <location>
        <begin position="75"/>
        <end position="102"/>
    </location>
</feature>
<dbReference type="InterPro" id="IPR028889">
    <property type="entry name" value="USP"/>
</dbReference>